<dbReference type="OrthoDB" id="6513042at2759"/>
<dbReference type="Gene3D" id="3.40.50.300">
    <property type="entry name" value="P-loop containing nucleotide triphosphate hydrolases"/>
    <property type="match status" value="2"/>
</dbReference>
<evidence type="ECO:0000313" key="5">
    <source>
        <dbReference type="EMBL" id="RWR98667.1"/>
    </source>
</evidence>
<feature type="domain" description="Helicase C-terminal" evidence="4">
    <location>
        <begin position="189"/>
        <end position="336"/>
    </location>
</feature>
<comment type="caution">
    <text evidence="5">The sequence shown here is derived from an EMBL/GenBank/DDBJ whole genome shotgun (WGS) entry which is preliminary data.</text>
</comment>
<dbReference type="InterPro" id="IPR027417">
    <property type="entry name" value="P-loop_NTPase"/>
</dbReference>
<keyword evidence="1" id="KW-0547">Nucleotide-binding</keyword>
<dbReference type="PROSITE" id="PS51194">
    <property type="entry name" value="HELICASE_CTER"/>
    <property type="match status" value="1"/>
</dbReference>
<evidence type="ECO:0000313" key="6">
    <source>
        <dbReference type="Proteomes" id="UP000285301"/>
    </source>
</evidence>
<dbReference type="AlphaFoldDB" id="A0A443Q6S1"/>
<feature type="domain" description="Helicase ATP-binding" evidence="3">
    <location>
        <begin position="1"/>
        <end position="100"/>
    </location>
</feature>
<dbReference type="Pfam" id="PF00270">
    <property type="entry name" value="DEAD"/>
    <property type="match status" value="1"/>
</dbReference>
<dbReference type="SUPFAM" id="SSF52540">
    <property type="entry name" value="P-loop containing nucleoside triphosphate hydrolases"/>
    <property type="match status" value="1"/>
</dbReference>
<dbReference type="Pfam" id="PF00271">
    <property type="entry name" value="Helicase_C"/>
    <property type="match status" value="1"/>
</dbReference>
<dbReference type="PANTHER" id="PTHR14074">
    <property type="entry name" value="HELICASE WITH DEATH DOMAIN-RELATED"/>
    <property type="match status" value="1"/>
</dbReference>
<evidence type="ECO:0000256" key="1">
    <source>
        <dbReference type="ARBA" id="ARBA00022741"/>
    </source>
</evidence>
<dbReference type="GO" id="GO:0003676">
    <property type="term" value="F:nucleic acid binding"/>
    <property type="evidence" value="ECO:0007669"/>
    <property type="project" value="InterPro"/>
</dbReference>
<accession>A0A443Q6S1</accession>
<dbReference type="EMBL" id="NCKU01019870">
    <property type="protein sequence ID" value="RWR98667.1"/>
    <property type="molecule type" value="Genomic_DNA"/>
</dbReference>
<dbReference type="PANTHER" id="PTHR14074:SF16">
    <property type="entry name" value="ANTIVIRAL INNATE IMMUNE RESPONSE RECEPTOR RIG-I"/>
    <property type="match status" value="1"/>
</dbReference>
<dbReference type="STRING" id="1965070.A0A443Q6S1"/>
<dbReference type="GO" id="GO:0005524">
    <property type="term" value="F:ATP binding"/>
    <property type="evidence" value="ECO:0007669"/>
    <property type="project" value="UniProtKB-KW"/>
</dbReference>
<dbReference type="InterPro" id="IPR011545">
    <property type="entry name" value="DEAD/DEAH_box_helicase_dom"/>
</dbReference>
<proteinExistence type="predicted"/>
<dbReference type="InterPro" id="IPR051363">
    <property type="entry name" value="RLR_Helicase"/>
</dbReference>
<organism evidence="5 6">
    <name type="scientific">Dinothrombium tinctorium</name>
    <dbReference type="NCBI Taxonomy" id="1965070"/>
    <lineage>
        <taxon>Eukaryota</taxon>
        <taxon>Metazoa</taxon>
        <taxon>Ecdysozoa</taxon>
        <taxon>Arthropoda</taxon>
        <taxon>Chelicerata</taxon>
        <taxon>Arachnida</taxon>
        <taxon>Acari</taxon>
        <taxon>Acariformes</taxon>
        <taxon>Trombidiformes</taxon>
        <taxon>Prostigmata</taxon>
        <taxon>Anystina</taxon>
        <taxon>Parasitengona</taxon>
        <taxon>Trombidioidea</taxon>
        <taxon>Trombidiidae</taxon>
        <taxon>Dinothrombium</taxon>
    </lineage>
</organism>
<dbReference type="GO" id="GO:0005737">
    <property type="term" value="C:cytoplasm"/>
    <property type="evidence" value="ECO:0007669"/>
    <property type="project" value="TreeGrafter"/>
</dbReference>
<evidence type="ECO:0000259" key="3">
    <source>
        <dbReference type="PROSITE" id="PS51192"/>
    </source>
</evidence>
<dbReference type="SMART" id="SM00490">
    <property type="entry name" value="HELICc"/>
    <property type="match status" value="1"/>
</dbReference>
<keyword evidence="2" id="KW-0067">ATP-binding</keyword>
<dbReference type="Proteomes" id="UP000285301">
    <property type="component" value="Unassembled WGS sequence"/>
</dbReference>
<name>A0A443Q6S1_9ACAR</name>
<dbReference type="InterPro" id="IPR014001">
    <property type="entry name" value="Helicase_ATP-bd"/>
</dbReference>
<keyword evidence="6" id="KW-1185">Reference proteome</keyword>
<dbReference type="PROSITE" id="PS51192">
    <property type="entry name" value="HELICASE_ATP_BIND_1"/>
    <property type="match status" value="1"/>
</dbReference>
<feature type="non-terminal residue" evidence="5">
    <location>
        <position position="336"/>
    </location>
</feature>
<evidence type="ECO:0000259" key="4">
    <source>
        <dbReference type="PROSITE" id="PS51194"/>
    </source>
</evidence>
<sequence length="336" mass="39368">MWKEKFKKYHVLVMTPQILLRLLTHRQIHLSKINLIVFDEAHWAGPKRNLAKSNHDYTQIVDYIRNQVNEHQPRILGLSANTDSNEEELNIRITTKLPLGPSKLKLCLEQIYEILIEMGPWCGENAIKYFSIYFEYILYLYGHILPPYKEILVSFLRILETCRSILKEFMSEMTEQQKIIDFVSPKMKRLLELLLNFKNNDEKLDKQICGLVFVQRRAECKTLTSWLTELKKYDPDNFGFMEVGYAVGISNQPGFLKSLVSSTQKTQTRTLEEFRSGKKNLLIATSVLEEGLDVGGCNLVVRYDFPHTLRDYLQSKGRARNNDSHYVLFCPEKERY</sequence>
<dbReference type="InterPro" id="IPR001650">
    <property type="entry name" value="Helicase_C-like"/>
</dbReference>
<protein>
    <submittedName>
        <fullName evidence="5">Endoribonuclease Dicer-like protein</fullName>
    </submittedName>
</protein>
<gene>
    <name evidence="5" type="ORF">B4U79_13214</name>
</gene>
<reference evidence="5 6" key="1">
    <citation type="journal article" date="2018" name="Gigascience">
        <title>Genomes of trombidid mites reveal novel predicted allergens and laterally-transferred genes associated with secondary metabolism.</title>
        <authorList>
            <person name="Dong X."/>
            <person name="Chaisiri K."/>
            <person name="Xia D."/>
            <person name="Armstrong S.D."/>
            <person name="Fang Y."/>
            <person name="Donnelly M.J."/>
            <person name="Kadowaki T."/>
            <person name="McGarry J.W."/>
            <person name="Darby A.C."/>
            <person name="Makepeace B.L."/>
        </authorList>
    </citation>
    <scope>NUCLEOTIDE SEQUENCE [LARGE SCALE GENOMIC DNA]</scope>
    <source>
        <strain evidence="5">UoL-WK</strain>
    </source>
</reference>
<evidence type="ECO:0000256" key="2">
    <source>
        <dbReference type="ARBA" id="ARBA00022840"/>
    </source>
</evidence>